<evidence type="ECO:0000256" key="7">
    <source>
        <dbReference type="SAM" id="MobiDB-lite"/>
    </source>
</evidence>
<accession>A0A5C1AB68</accession>
<dbReference type="PANTHER" id="PTHR47245:SF1">
    <property type="entry name" value="FOLDASE PROTEIN PRSA"/>
    <property type="match status" value="1"/>
</dbReference>
<dbReference type="Proteomes" id="UP000324974">
    <property type="component" value="Chromosome"/>
</dbReference>
<evidence type="ECO:0000256" key="1">
    <source>
        <dbReference type="ARBA" id="ARBA00000971"/>
    </source>
</evidence>
<protein>
    <recommendedName>
        <fullName evidence="2">peptidylprolyl isomerase</fullName>
        <ecNumber evidence="2">5.2.1.8</ecNumber>
    </recommendedName>
</protein>
<keyword evidence="10" id="KW-1185">Reference proteome</keyword>
<evidence type="ECO:0000313" key="10">
    <source>
        <dbReference type="Proteomes" id="UP000324974"/>
    </source>
</evidence>
<dbReference type="RefSeq" id="WP_149110093.1">
    <property type="nucleotide sequence ID" value="NZ_CP042425.1"/>
</dbReference>
<dbReference type="Gene3D" id="3.10.50.40">
    <property type="match status" value="1"/>
</dbReference>
<evidence type="ECO:0000256" key="4">
    <source>
        <dbReference type="ARBA" id="ARBA00023110"/>
    </source>
</evidence>
<dbReference type="InterPro" id="IPR046357">
    <property type="entry name" value="PPIase_dom_sf"/>
</dbReference>
<keyword evidence="4 6" id="KW-0697">Rotamase</keyword>
<evidence type="ECO:0000259" key="8">
    <source>
        <dbReference type="PROSITE" id="PS50198"/>
    </source>
</evidence>
<dbReference type="InterPro" id="IPR050245">
    <property type="entry name" value="PrsA_foldase"/>
</dbReference>
<sequence length="373" mass="41913">MQTNLGRRWSRRILAATVLTGGVLAGRGFTQSPLPGMAPASPEPTLVDSKSKDYGVRPVAYIYDNVAITRADLAEFLIARGGYEKVELLVNKMIIEEEAKRKGITVTTQEMEAAFAADLQISNPPIRKEDFINLILPKYNKTYYEWMEDVVRPRLILGKMCVDRIKVGDDDLKKIFEREYGEKRVVKIIIWPKGDQRTVVDQVWDKIRKSESEFDRVARSQANPSLASTAGEIKPIARFQISDDKDKIVEKMAFALNEGEVSQVFETNQGLMVMKVVQKVPADAKVKFDDVKERLRKEAYEVKQGAEIPLMFAELAKKANVKVLLNGPPSQWRFDKSARELAEDVIRQQTPQPATAAPVQPAAAQQPISPPSK</sequence>
<evidence type="ECO:0000256" key="6">
    <source>
        <dbReference type="PROSITE-ProRule" id="PRU00278"/>
    </source>
</evidence>
<feature type="domain" description="PpiC" evidence="8">
    <location>
        <begin position="180"/>
        <end position="278"/>
    </location>
</feature>
<dbReference type="Gene3D" id="1.10.4030.10">
    <property type="entry name" value="Porin chaperone SurA, peptide-binding domain"/>
    <property type="match status" value="1"/>
</dbReference>
<proteinExistence type="predicted"/>
<feature type="compositionally biased region" description="Low complexity" evidence="7">
    <location>
        <begin position="348"/>
        <end position="367"/>
    </location>
</feature>
<dbReference type="GO" id="GO:0003755">
    <property type="term" value="F:peptidyl-prolyl cis-trans isomerase activity"/>
    <property type="evidence" value="ECO:0007669"/>
    <property type="project" value="UniProtKB-KW"/>
</dbReference>
<dbReference type="InterPro" id="IPR000297">
    <property type="entry name" value="PPIase_PpiC"/>
</dbReference>
<feature type="region of interest" description="Disordered" evidence="7">
    <location>
        <begin position="343"/>
        <end position="373"/>
    </location>
</feature>
<name>A0A5C1AB68_9BACT</name>
<keyword evidence="5 6" id="KW-0413">Isomerase</keyword>
<dbReference type="EC" id="5.2.1.8" evidence="2"/>
<dbReference type="Pfam" id="PF00639">
    <property type="entry name" value="Rotamase"/>
    <property type="match status" value="1"/>
</dbReference>
<dbReference type="AlphaFoldDB" id="A0A5C1AB68"/>
<gene>
    <name evidence="9" type="ORF">PX52LOC_02181</name>
</gene>
<evidence type="ECO:0000313" key="9">
    <source>
        <dbReference type="EMBL" id="QEL15266.1"/>
    </source>
</evidence>
<reference evidence="10" key="1">
    <citation type="submission" date="2019-08" db="EMBL/GenBank/DDBJ databases">
        <title>Limnoglobus roseus gen. nov., sp. nov., a novel freshwater planctomycete with a giant genome from the family Gemmataceae.</title>
        <authorList>
            <person name="Kulichevskaya I.S."/>
            <person name="Naumoff D.G."/>
            <person name="Miroshnikov K."/>
            <person name="Ivanova A."/>
            <person name="Philippov D.A."/>
            <person name="Hakobyan A."/>
            <person name="Rijpstra I.C."/>
            <person name="Sinninghe Damste J.S."/>
            <person name="Liesack W."/>
            <person name="Dedysh S.N."/>
        </authorList>
    </citation>
    <scope>NUCLEOTIDE SEQUENCE [LARGE SCALE GENOMIC DNA]</scope>
    <source>
        <strain evidence="10">PX52</strain>
    </source>
</reference>
<dbReference type="SUPFAM" id="SSF109998">
    <property type="entry name" value="Triger factor/SurA peptide-binding domain-like"/>
    <property type="match status" value="1"/>
</dbReference>
<dbReference type="InterPro" id="IPR027304">
    <property type="entry name" value="Trigger_fact/SurA_dom_sf"/>
</dbReference>
<evidence type="ECO:0000256" key="3">
    <source>
        <dbReference type="ARBA" id="ARBA00022729"/>
    </source>
</evidence>
<keyword evidence="3" id="KW-0732">Signal</keyword>
<evidence type="ECO:0000256" key="2">
    <source>
        <dbReference type="ARBA" id="ARBA00013194"/>
    </source>
</evidence>
<dbReference type="OrthoDB" id="275776at2"/>
<evidence type="ECO:0000256" key="5">
    <source>
        <dbReference type="ARBA" id="ARBA00023235"/>
    </source>
</evidence>
<dbReference type="PANTHER" id="PTHR47245">
    <property type="entry name" value="PEPTIDYLPROLYL ISOMERASE"/>
    <property type="match status" value="1"/>
</dbReference>
<dbReference type="SUPFAM" id="SSF54534">
    <property type="entry name" value="FKBP-like"/>
    <property type="match status" value="1"/>
</dbReference>
<comment type="catalytic activity">
    <reaction evidence="1">
        <text>[protein]-peptidylproline (omega=180) = [protein]-peptidylproline (omega=0)</text>
        <dbReference type="Rhea" id="RHEA:16237"/>
        <dbReference type="Rhea" id="RHEA-COMP:10747"/>
        <dbReference type="Rhea" id="RHEA-COMP:10748"/>
        <dbReference type="ChEBI" id="CHEBI:83833"/>
        <dbReference type="ChEBI" id="CHEBI:83834"/>
        <dbReference type="EC" id="5.2.1.8"/>
    </reaction>
</comment>
<dbReference type="KEGG" id="lrs:PX52LOC_02181"/>
<organism evidence="9 10">
    <name type="scientific">Limnoglobus roseus</name>
    <dbReference type="NCBI Taxonomy" id="2598579"/>
    <lineage>
        <taxon>Bacteria</taxon>
        <taxon>Pseudomonadati</taxon>
        <taxon>Planctomycetota</taxon>
        <taxon>Planctomycetia</taxon>
        <taxon>Gemmatales</taxon>
        <taxon>Gemmataceae</taxon>
        <taxon>Limnoglobus</taxon>
    </lineage>
</organism>
<dbReference type="EMBL" id="CP042425">
    <property type="protein sequence ID" value="QEL15266.1"/>
    <property type="molecule type" value="Genomic_DNA"/>
</dbReference>
<dbReference type="PROSITE" id="PS50198">
    <property type="entry name" value="PPIC_PPIASE_2"/>
    <property type="match status" value="1"/>
</dbReference>